<proteinExistence type="predicted"/>
<dbReference type="InterPro" id="IPR024083">
    <property type="entry name" value="Fumarase/histidase_N"/>
</dbReference>
<evidence type="ECO:0000259" key="3">
    <source>
        <dbReference type="Pfam" id="PF00206"/>
    </source>
</evidence>
<evidence type="ECO:0000259" key="4">
    <source>
        <dbReference type="Pfam" id="PF10415"/>
    </source>
</evidence>
<dbReference type="Pfam" id="PF00206">
    <property type="entry name" value="Lyase_1"/>
    <property type="match status" value="1"/>
</dbReference>
<dbReference type="NCBIfam" id="NF008909">
    <property type="entry name" value="PRK12273.1"/>
    <property type="match status" value="1"/>
</dbReference>
<gene>
    <name evidence="5" type="primary">aspA</name>
    <name evidence="5" type="ORF">Kpho02_39070</name>
</gene>
<dbReference type="InterPro" id="IPR020557">
    <property type="entry name" value="Fumarate_lyase_CS"/>
</dbReference>
<dbReference type="FunFam" id="1.10.275.10:FF:000001">
    <property type="entry name" value="Fumarate hydratase, mitochondrial"/>
    <property type="match status" value="1"/>
</dbReference>
<evidence type="ECO:0000256" key="1">
    <source>
        <dbReference type="ARBA" id="ARBA00023239"/>
    </source>
</evidence>
<dbReference type="PRINTS" id="PR00145">
    <property type="entry name" value="ARGSUCLYASE"/>
</dbReference>
<dbReference type="InterPro" id="IPR051546">
    <property type="entry name" value="Aspartate_Ammonia-Lyase"/>
</dbReference>
<keyword evidence="1" id="KW-0456">Lyase</keyword>
<sequence>MRHPRQIRDTVNPHPTPTEPGSGPRRVEHDLLGERELPAGAYIGIHTLRATENFPLTGTPVSVHPELVTALAAVKQAAALAHRELGVLDARRCEAVVAACREIRAGLWHEHFVVDVLQGGAGTSTNMNANEVIANRALEILGSAPGDYALLSPNDHVNLGQSTNDAYPTAVKLALHEAAHALAPAMERLSAALAERGAAFADVVKLGRTQLQDAVPMTLGQEFGAFALGVRDDTAVLLRSTRALCEITMGGTAIGTGLNAHPGFARACADHLAEITGVPVHPARDLVEATQSTGAFIELSHALKRFALRLVKLCNDLRLLSSGPSAGLAEIALPELQAGSSIMPGKVNPVVPEAVTQVCFDVVAADTAVSLAAQAGQLQLNAFEPLIAHRLLTAQRHLAAACTLLATACIEGIRADAERAYGHASGSAALATALNPVIGYELSTELARRAVAQRRPVREVAGEAGVLPPEVLDELLDPRRLVGG</sequence>
<organism evidence="5 6">
    <name type="scientific">Kitasatospora phosalacinea</name>
    <dbReference type="NCBI Taxonomy" id="2065"/>
    <lineage>
        <taxon>Bacteria</taxon>
        <taxon>Bacillati</taxon>
        <taxon>Actinomycetota</taxon>
        <taxon>Actinomycetes</taxon>
        <taxon>Kitasatosporales</taxon>
        <taxon>Streptomycetaceae</taxon>
        <taxon>Kitasatospora</taxon>
    </lineage>
</organism>
<dbReference type="AlphaFoldDB" id="A0A9W6QAS1"/>
<feature type="region of interest" description="Disordered" evidence="2">
    <location>
        <begin position="1"/>
        <end position="27"/>
    </location>
</feature>
<dbReference type="Gene3D" id="1.20.200.10">
    <property type="entry name" value="Fumarase/aspartase (Central domain)"/>
    <property type="match status" value="1"/>
</dbReference>
<dbReference type="InterPro" id="IPR000362">
    <property type="entry name" value="Fumarate_lyase_fam"/>
</dbReference>
<evidence type="ECO:0000256" key="2">
    <source>
        <dbReference type="SAM" id="MobiDB-lite"/>
    </source>
</evidence>
<dbReference type="InterPro" id="IPR018951">
    <property type="entry name" value="Fumarase_C_C"/>
</dbReference>
<dbReference type="PANTHER" id="PTHR42696:SF2">
    <property type="entry name" value="ASPARTATE AMMONIA-LYASE"/>
    <property type="match status" value="1"/>
</dbReference>
<dbReference type="PANTHER" id="PTHR42696">
    <property type="entry name" value="ASPARTATE AMMONIA-LYASE"/>
    <property type="match status" value="1"/>
</dbReference>
<dbReference type="RefSeq" id="WP_435053291.1">
    <property type="nucleotide sequence ID" value="NZ_BSSA01000012.1"/>
</dbReference>
<dbReference type="Gene3D" id="1.10.275.10">
    <property type="entry name" value="Fumarase/aspartase (N-terminal domain)"/>
    <property type="match status" value="1"/>
</dbReference>
<dbReference type="InterPro" id="IPR008948">
    <property type="entry name" value="L-Aspartase-like"/>
</dbReference>
<dbReference type="EMBL" id="BSSA01000012">
    <property type="protein sequence ID" value="GLW71608.1"/>
    <property type="molecule type" value="Genomic_DNA"/>
</dbReference>
<name>A0A9W6QAS1_9ACTN</name>
<dbReference type="InterPro" id="IPR022761">
    <property type="entry name" value="Fumarate_lyase_N"/>
</dbReference>
<accession>A0A9W6QAS1</accession>
<dbReference type="FunFam" id="1.20.200.10:FF:000001">
    <property type="entry name" value="Fumarate hydratase, mitochondrial"/>
    <property type="match status" value="1"/>
</dbReference>
<dbReference type="GO" id="GO:0005829">
    <property type="term" value="C:cytosol"/>
    <property type="evidence" value="ECO:0007669"/>
    <property type="project" value="TreeGrafter"/>
</dbReference>
<dbReference type="PRINTS" id="PR00149">
    <property type="entry name" value="FUMRATELYASE"/>
</dbReference>
<dbReference type="PROSITE" id="PS00163">
    <property type="entry name" value="FUMARATE_LYASES"/>
    <property type="match status" value="1"/>
</dbReference>
<dbReference type="GO" id="GO:0006099">
    <property type="term" value="P:tricarboxylic acid cycle"/>
    <property type="evidence" value="ECO:0007669"/>
    <property type="project" value="InterPro"/>
</dbReference>
<dbReference type="Proteomes" id="UP001165041">
    <property type="component" value="Unassembled WGS sequence"/>
</dbReference>
<comment type="caution">
    <text evidence="5">The sequence shown here is derived from an EMBL/GenBank/DDBJ whole genome shotgun (WGS) entry which is preliminary data.</text>
</comment>
<dbReference type="Pfam" id="PF10415">
    <property type="entry name" value="FumaraseC_C"/>
    <property type="match status" value="1"/>
</dbReference>
<dbReference type="Gene3D" id="1.10.40.30">
    <property type="entry name" value="Fumarase/aspartase (C-terminal domain)"/>
    <property type="match status" value="1"/>
</dbReference>
<dbReference type="GO" id="GO:0008797">
    <property type="term" value="F:aspartate ammonia-lyase activity"/>
    <property type="evidence" value="ECO:0007669"/>
    <property type="project" value="TreeGrafter"/>
</dbReference>
<protein>
    <submittedName>
        <fullName evidence="5">Aspartate ammonia-lyase</fullName>
    </submittedName>
</protein>
<feature type="domain" description="Fumarate lyase N-terminal" evidence="3">
    <location>
        <begin position="33"/>
        <end position="363"/>
    </location>
</feature>
<dbReference type="GO" id="GO:0006531">
    <property type="term" value="P:aspartate metabolic process"/>
    <property type="evidence" value="ECO:0007669"/>
    <property type="project" value="TreeGrafter"/>
</dbReference>
<feature type="domain" description="Fumarase C C-terminal" evidence="4">
    <location>
        <begin position="430"/>
        <end position="482"/>
    </location>
</feature>
<reference evidence="5" key="1">
    <citation type="submission" date="2023-02" db="EMBL/GenBank/DDBJ databases">
        <title>Kitasatospora phosalacinea NBRC 14627.</title>
        <authorList>
            <person name="Ichikawa N."/>
            <person name="Sato H."/>
            <person name="Tonouchi N."/>
        </authorList>
    </citation>
    <scope>NUCLEOTIDE SEQUENCE</scope>
    <source>
        <strain evidence="5">NBRC 14627</strain>
    </source>
</reference>
<dbReference type="SUPFAM" id="SSF48557">
    <property type="entry name" value="L-aspartase-like"/>
    <property type="match status" value="1"/>
</dbReference>
<evidence type="ECO:0000313" key="5">
    <source>
        <dbReference type="EMBL" id="GLW71608.1"/>
    </source>
</evidence>
<evidence type="ECO:0000313" key="6">
    <source>
        <dbReference type="Proteomes" id="UP001165041"/>
    </source>
</evidence>